<feature type="region of interest" description="Disordered" evidence="1">
    <location>
        <begin position="1"/>
        <end position="28"/>
    </location>
</feature>
<dbReference type="InterPro" id="IPR001932">
    <property type="entry name" value="PPM-type_phosphatase-like_dom"/>
</dbReference>
<dbReference type="Proteomes" id="UP000460272">
    <property type="component" value="Unassembled WGS sequence"/>
</dbReference>
<sequence>MSWRAECRQADRSGDSAMSTARDDSPGARKCVACSADSAEPVMTDQDGYCPSCGQRVAVDRDHMKEDLGQVAGVSDRGLRHSRNEDAMHFAVAETTSGPVAVAIVSDGVSSAPRPDEASWTAVNTGITVLAEGAERGEDPAEVSKMAVKAAGRAVTELADAGGAPAATYLSAIVSQRQITVCWLGDSRAYWLAANSPVQAGPDATIDITGGSKRVTRDDSLAEEIVAAGLATMDEAMASPQAHVITRWLGADLPDPEAHVEQFSPSGPGVLLLCSDGLWNYRPEAAELAAMAMPAALTRPLDASADLAKFAIDSGGLDNITVVIIPFPPRADASAANNHHG</sequence>
<dbReference type="SUPFAM" id="SSF81606">
    <property type="entry name" value="PP2C-like"/>
    <property type="match status" value="1"/>
</dbReference>
<keyword evidence="4" id="KW-1185">Reference proteome</keyword>
<name>A0A6P2BWD7_9ACTN</name>
<gene>
    <name evidence="3" type="ORF">EAS64_22625</name>
</gene>
<reference evidence="3 4" key="1">
    <citation type="submission" date="2018-11" db="EMBL/GenBank/DDBJ databases">
        <title>Trebonia kvetii gen.nov., sp.nov., a novel acidophilic actinobacterium, and proposal of the new actinobacterial family Treboniaceae fam. nov.</title>
        <authorList>
            <person name="Rapoport D."/>
            <person name="Sagova-Mareckova M."/>
            <person name="Sedlacek I."/>
            <person name="Provaznik J."/>
            <person name="Kralova S."/>
            <person name="Pavlinic D."/>
            <person name="Benes V."/>
            <person name="Kopecky J."/>
        </authorList>
    </citation>
    <scope>NUCLEOTIDE SEQUENCE [LARGE SCALE GENOMIC DNA]</scope>
    <source>
        <strain evidence="3 4">15Tr583</strain>
    </source>
</reference>
<dbReference type="PROSITE" id="PS51746">
    <property type="entry name" value="PPM_2"/>
    <property type="match status" value="1"/>
</dbReference>
<dbReference type="AlphaFoldDB" id="A0A6P2BWD7"/>
<evidence type="ECO:0000313" key="4">
    <source>
        <dbReference type="Proteomes" id="UP000460272"/>
    </source>
</evidence>
<protein>
    <submittedName>
        <fullName evidence="3">Serine/threonine-protein phosphatase</fullName>
    </submittedName>
</protein>
<evidence type="ECO:0000256" key="1">
    <source>
        <dbReference type="SAM" id="MobiDB-lite"/>
    </source>
</evidence>
<dbReference type="EMBL" id="RPFW01000004">
    <property type="protein sequence ID" value="TVZ03230.1"/>
    <property type="molecule type" value="Genomic_DNA"/>
</dbReference>
<dbReference type="Gene3D" id="3.60.40.10">
    <property type="entry name" value="PPM-type phosphatase domain"/>
    <property type="match status" value="1"/>
</dbReference>
<evidence type="ECO:0000313" key="3">
    <source>
        <dbReference type="EMBL" id="TVZ03230.1"/>
    </source>
</evidence>
<dbReference type="OrthoDB" id="9801841at2"/>
<feature type="compositionally biased region" description="Basic and acidic residues" evidence="1">
    <location>
        <begin position="1"/>
        <end position="14"/>
    </location>
</feature>
<dbReference type="SMART" id="SM00332">
    <property type="entry name" value="PP2Cc"/>
    <property type="match status" value="1"/>
</dbReference>
<feature type="domain" description="PPM-type phosphatase" evidence="2">
    <location>
        <begin position="70"/>
        <end position="327"/>
    </location>
</feature>
<proteinExistence type="predicted"/>
<dbReference type="Pfam" id="PF13672">
    <property type="entry name" value="PP2C_2"/>
    <property type="match status" value="1"/>
</dbReference>
<dbReference type="CDD" id="cd00143">
    <property type="entry name" value="PP2Cc"/>
    <property type="match status" value="1"/>
</dbReference>
<evidence type="ECO:0000259" key="2">
    <source>
        <dbReference type="PROSITE" id="PS51746"/>
    </source>
</evidence>
<dbReference type="InterPro" id="IPR036457">
    <property type="entry name" value="PPM-type-like_dom_sf"/>
</dbReference>
<comment type="caution">
    <text evidence="3">The sequence shown here is derived from an EMBL/GenBank/DDBJ whole genome shotgun (WGS) entry which is preliminary data.</text>
</comment>
<accession>A0A6P2BWD7</accession>
<organism evidence="3 4">
    <name type="scientific">Trebonia kvetii</name>
    <dbReference type="NCBI Taxonomy" id="2480626"/>
    <lineage>
        <taxon>Bacteria</taxon>
        <taxon>Bacillati</taxon>
        <taxon>Actinomycetota</taxon>
        <taxon>Actinomycetes</taxon>
        <taxon>Streptosporangiales</taxon>
        <taxon>Treboniaceae</taxon>
        <taxon>Trebonia</taxon>
    </lineage>
</organism>